<dbReference type="Gene3D" id="1.20.120.10">
    <property type="entry name" value="Cytochrome c/b562"/>
    <property type="match status" value="1"/>
</dbReference>
<evidence type="ECO:0000256" key="1">
    <source>
        <dbReference type="SAM" id="SignalP"/>
    </source>
</evidence>
<evidence type="ECO:0000313" key="3">
    <source>
        <dbReference type="Proteomes" id="UP001595974"/>
    </source>
</evidence>
<dbReference type="SUPFAM" id="SSF47175">
    <property type="entry name" value="Cytochromes"/>
    <property type="match status" value="1"/>
</dbReference>
<sequence>MKKQQNRAAMPLLIMATALVLMSSANAADPVRERIDGFKDSKRAIAEIKDAIEKGDMTTVAKQARSMVVFARKIPGLYPPDAQGGFFSAAKRSIWTNFPDFVQRAEAFESSAWRLAELAASSDADVAALSKRLQQVADSCAACHRSYKRGR</sequence>
<feature type="signal peptide" evidence="1">
    <location>
        <begin position="1"/>
        <end position="27"/>
    </location>
</feature>
<name>A0ABW1AX58_9RHOO</name>
<keyword evidence="3" id="KW-1185">Reference proteome</keyword>
<keyword evidence="1" id="KW-0732">Signal</keyword>
<proteinExistence type="predicted"/>
<dbReference type="PROSITE" id="PS51009">
    <property type="entry name" value="CYTCII"/>
    <property type="match status" value="1"/>
</dbReference>
<dbReference type="RefSeq" id="WP_096451035.1">
    <property type="nucleotide sequence ID" value="NZ_JBHSOG010000098.1"/>
</dbReference>
<comment type="caution">
    <text evidence="2">The sequence shown here is derived from an EMBL/GenBank/DDBJ whole genome shotgun (WGS) entry which is preliminary data.</text>
</comment>
<organism evidence="2 3">
    <name type="scientific">Thauera sinica</name>
    <dbReference type="NCBI Taxonomy" id="2665146"/>
    <lineage>
        <taxon>Bacteria</taxon>
        <taxon>Pseudomonadati</taxon>
        <taxon>Pseudomonadota</taxon>
        <taxon>Betaproteobacteria</taxon>
        <taxon>Rhodocyclales</taxon>
        <taxon>Zoogloeaceae</taxon>
        <taxon>Thauera</taxon>
    </lineage>
</organism>
<gene>
    <name evidence="2" type="ORF">ACFPTN_20380</name>
</gene>
<dbReference type="InterPro" id="IPR010980">
    <property type="entry name" value="Cyt_c/b562"/>
</dbReference>
<evidence type="ECO:0000313" key="2">
    <source>
        <dbReference type="EMBL" id="MFC5771743.1"/>
    </source>
</evidence>
<reference evidence="3" key="1">
    <citation type="journal article" date="2019" name="Int. J. Syst. Evol. Microbiol.">
        <title>The Global Catalogue of Microorganisms (GCM) 10K type strain sequencing project: providing services to taxonomists for standard genome sequencing and annotation.</title>
        <authorList>
            <consortium name="The Broad Institute Genomics Platform"/>
            <consortium name="The Broad Institute Genome Sequencing Center for Infectious Disease"/>
            <person name="Wu L."/>
            <person name="Ma J."/>
        </authorList>
    </citation>
    <scope>NUCLEOTIDE SEQUENCE [LARGE SCALE GENOMIC DNA]</scope>
    <source>
        <strain evidence="3">SHR3</strain>
    </source>
</reference>
<feature type="chain" id="PRO_5045220898" evidence="1">
    <location>
        <begin position="28"/>
        <end position="151"/>
    </location>
</feature>
<dbReference type="EMBL" id="JBHSOG010000098">
    <property type="protein sequence ID" value="MFC5771743.1"/>
    <property type="molecule type" value="Genomic_DNA"/>
</dbReference>
<dbReference type="Pfam" id="PF01322">
    <property type="entry name" value="Cytochrom_C_2"/>
    <property type="match status" value="1"/>
</dbReference>
<accession>A0ABW1AX58</accession>
<protein>
    <submittedName>
        <fullName evidence="2">Cytochrome c</fullName>
    </submittedName>
</protein>
<dbReference type="InterPro" id="IPR002321">
    <property type="entry name" value="Cyt_c_II"/>
</dbReference>
<dbReference type="Proteomes" id="UP001595974">
    <property type="component" value="Unassembled WGS sequence"/>
</dbReference>